<organism evidence="2 3">
    <name type="scientific">Piloderma croceum (strain F 1598)</name>
    <dbReference type="NCBI Taxonomy" id="765440"/>
    <lineage>
        <taxon>Eukaryota</taxon>
        <taxon>Fungi</taxon>
        <taxon>Dikarya</taxon>
        <taxon>Basidiomycota</taxon>
        <taxon>Agaricomycotina</taxon>
        <taxon>Agaricomycetes</taxon>
        <taxon>Agaricomycetidae</taxon>
        <taxon>Atheliales</taxon>
        <taxon>Atheliaceae</taxon>
        <taxon>Piloderma</taxon>
    </lineage>
</organism>
<accession>A0A0C3FFQ7</accession>
<dbReference type="Proteomes" id="UP000054166">
    <property type="component" value="Unassembled WGS sequence"/>
</dbReference>
<keyword evidence="1" id="KW-0812">Transmembrane</keyword>
<keyword evidence="1" id="KW-0472">Membrane</keyword>
<feature type="transmembrane region" description="Helical" evidence="1">
    <location>
        <begin position="81"/>
        <end position="104"/>
    </location>
</feature>
<dbReference type="AlphaFoldDB" id="A0A0C3FFQ7"/>
<dbReference type="InParanoid" id="A0A0C3FFQ7"/>
<keyword evidence="1" id="KW-1133">Transmembrane helix</keyword>
<evidence type="ECO:0000313" key="3">
    <source>
        <dbReference type="Proteomes" id="UP000054166"/>
    </source>
</evidence>
<feature type="transmembrane region" description="Helical" evidence="1">
    <location>
        <begin position="185"/>
        <end position="207"/>
    </location>
</feature>
<evidence type="ECO:0000313" key="2">
    <source>
        <dbReference type="EMBL" id="KIM78624.1"/>
    </source>
</evidence>
<dbReference type="HOGENOM" id="CLU_037033_1_1_1"/>
<dbReference type="OrthoDB" id="2126185at2759"/>
<name>A0A0C3FFQ7_PILCF</name>
<proteinExistence type="predicted"/>
<reference evidence="3" key="2">
    <citation type="submission" date="2015-01" db="EMBL/GenBank/DDBJ databases">
        <title>Evolutionary Origins and Diversification of the Mycorrhizal Mutualists.</title>
        <authorList>
            <consortium name="DOE Joint Genome Institute"/>
            <consortium name="Mycorrhizal Genomics Consortium"/>
            <person name="Kohler A."/>
            <person name="Kuo A."/>
            <person name="Nagy L.G."/>
            <person name="Floudas D."/>
            <person name="Copeland A."/>
            <person name="Barry K.W."/>
            <person name="Cichocki N."/>
            <person name="Veneault-Fourrey C."/>
            <person name="LaButti K."/>
            <person name="Lindquist E.A."/>
            <person name="Lipzen A."/>
            <person name="Lundell T."/>
            <person name="Morin E."/>
            <person name="Murat C."/>
            <person name="Riley R."/>
            <person name="Ohm R."/>
            <person name="Sun H."/>
            <person name="Tunlid A."/>
            <person name="Henrissat B."/>
            <person name="Grigoriev I.V."/>
            <person name="Hibbett D.S."/>
            <person name="Martin F."/>
        </authorList>
    </citation>
    <scope>NUCLEOTIDE SEQUENCE [LARGE SCALE GENOMIC DNA]</scope>
    <source>
        <strain evidence="3">F 1598</strain>
    </source>
</reference>
<reference evidence="2 3" key="1">
    <citation type="submission" date="2014-04" db="EMBL/GenBank/DDBJ databases">
        <authorList>
            <consortium name="DOE Joint Genome Institute"/>
            <person name="Kuo A."/>
            <person name="Tarkka M."/>
            <person name="Buscot F."/>
            <person name="Kohler A."/>
            <person name="Nagy L.G."/>
            <person name="Floudas D."/>
            <person name="Copeland A."/>
            <person name="Barry K.W."/>
            <person name="Cichocki N."/>
            <person name="Veneault-Fourrey C."/>
            <person name="LaButti K."/>
            <person name="Lindquist E.A."/>
            <person name="Lipzen A."/>
            <person name="Lundell T."/>
            <person name="Morin E."/>
            <person name="Murat C."/>
            <person name="Sun H."/>
            <person name="Tunlid A."/>
            <person name="Henrissat B."/>
            <person name="Grigoriev I.V."/>
            <person name="Hibbett D.S."/>
            <person name="Martin F."/>
            <person name="Nordberg H.P."/>
            <person name="Cantor M.N."/>
            <person name="Hua S.X."/>
        </authorList>
    </citation>
    <scope>NUCLEOTIDE SEQUENCE [LARGE SCALE GENOMIC DNA]</scope>
    <source>
        <strain evidence="2 3">F 1598</strain>
    </source>
</reference>
<keyword evidence="3" id="KW-1185">Reference proteome</keyword>
<protein>
    <submittedName>
        <fullName evidence="2">Uncharacterized protein</fullName>
    </submittedName>
</protein>
<gene>
    <name evidence="2" type="ORF">PILCRDRAFT_585890</name>
</gene>
<sequence length="298" mass="33719">MFGYMMWSFRDYERFAPIRSDAFLERLTNWLRETELFELAWSTVCASPLNWWWSEQLCLFTVGAWTIFLSAQGQRYGIKYLWAYMLLGQLVAISVASNLFYLAICLSTPRSRSEKSNYSLLAPPVLWLSVLLSLITVGVSPLTSERTFLPNLLLMHALLFVPFISNPTPNLASKNGFSIKIRTLYGITTVLALVLRIRTILSALSYIPQEAKTLKMVVVTAWRVLHSHPAQSSIGWDVVWTTISFLVWRILGVRMQTQDSLGPKLVPLATSTLVASVGVSAADEWRKEEVVEESSKAE</sequence>
<dbReference type="EMBL" id="KN833015">
    <property type="protein sequence ID" value="KIM78624.1"/>
    <property type="molecule type" value="Genomic_DNA"/>
</dbReference>
<evidence type="ECO:0000256" key="1">
    <source>
        <dbReference type="SAM" id="Phobius"/>
    </source>
</evidence>
<feature type="transmembrane region" description="Helical" evidence="1">
    <location>
        <begin position="124"/>
        <end position="141"/>
    </location>
</feature>
<feature type="transmembrane region" description="Helical" evidence="1">
    <location>
        <begin position="148"/>
        <end position="165"/>
    </location>
</feature>